<keyword evidence="13" id="KW-0963">Cytoplasm</keyword>
<keyword evidence="6 13" id="KW-0001">2Fe-2S</keyword>
<name>A0A433ZTT3_MORMO</name>
<dbReference type="InterPro" id="IPR015422">
    <property type="entry name" value="PyrdxlP-dep_Trfase_small"/>
</dbReference>
<feature type="binding site" evidence="13">
    <location>
        <position position="243"/>
    </location>
    <ligand>
        <name>pyridoxal 5'-phosphate</name>
        <dbReference type="ChEBI" id="CHEBI:597326"/>
    </ligand>
</feature>
<evidence type="ECO:0000256" key="2">
    <source>
        <dbReference type="ARBA" id="ARBA00005151"/>
    </source>
</evidence>
<dbReference type="UniPathway" id="UPA00266"/>
<dbReference type="PANTHER" id="PTHR11601">
    <property type="entry name" value="CYSTEINE DESULFURYLASE FAMILY MEMBER"/>
    <property type="match status" value="1"/>
</dbReference>
<sequence>MKLPIYLDYSATTPVDPRVAEKMMQCLTMDGVFGNPASRSHRFGWQAEEVVDIARNQIADLVGADPREIVFTSGATESDNLAIKGAANFYGKKGKHIITSKTEHKAVLDTCRQLEREGFEVTYLAPQRNGLIDLAELEAAMREDTILVSIMHVNNEIGVIQDIEAIGELCRSKGIIFHVDATQSVGKVPVDLSKLKVDLMSFSGHKIYGPMGIGALYVRRKPRLRIEAQMHGGGHERGMRSGTLAVHQIVGMGEAYRIAKEEMAAESERLSALRLRLWNGIKDIEETYLNGCSEHTAPNILNVSFNYVEGESLMMALKDLAVSSGSACTSASLEPSYVLRALGMTDELAHSSIRFSLGRFTTEEEIDYAIKLIHNAIGRLRDLSPLWDMHKQGVDINSIEWSHH</sequence>
<keyword evidence="10 13" id="KW-0411">Iron-sulfur</keyword>
<evidence type="ECO:0000256" key="10">
    <source>
        <dbReference type="ARBA" id="ARBA00023014"/>
    </source>
</evidence>
<dbReference type="FunFam" id="3.40.640.10:FF:000003">
    <property type="entry name" value="Cysteine desulfurase IscS"/>
    <property type="match status" value="1"/>
</dbReference>
<dbReference type="PROSITE" id="PS00595">
    <property type="entry name" value="AA_TRANSFER_CLASS_5"/>
    <property type="match status" value="1"/>
</dbReference>
<feature type="binding site" description="via persulfide group" evidence="13">
    <location>
        <position position="328"/>
    </location>
    <ligand>
        <name>[2Fe-2S] cluster</name>
        <dbReference type="ChEBI" id="CHEBI:190135"/>
        <note>ligand shared with IscU</note>
    </ligand>
</feature>
<evidence type="ECO:0000256" key="11">
    <source>
        <dbReference type="ARBA" id="ARBA00050776"/>
    </source>
</evidence>
<dbReference type="GO" id="GO:0031071">
    <property type="term" value="F:cysteine desulfurase activity"/>
    <property type="evidence" value="ECO:0007669"/>
    <property type="project" value="UniProtKB-UniRule"/>
</dbReference>
<proteinExistence type="inferred from homology"/>
<dbReference type="InterPro" id="IPR015421">
    <property type="entry name" value="PyrdxlP-dep_Trfase_major"/>
</dbReference>
<dbReference type="GO" id="GO:0051537">
    <property type="term" value="F:2 iron, 2 sulfur cluster binding"/>
    <property type="evidence" value="ECO:0007669"/>
    <property type="project" value="UniProtKB-UniRule"/>
</dbReference>
<dbReference type="InterPro" id="IPR016454">
    <property type="entry name" value="Cysteine_dSase"/>
</dbReference>
<comment type="caution">
    <text evidence="16">The sequence shown here is derived from an EMBL/GenBank/DDBJ whole genome shotgun (WGS) entry which is preliminary data.</text>
</comment>
<evidence type="ECO:0000256" key="7">
    <source>
        <dbReference type="ARBA" id="ARBA00022723"/>
    </source>
</evidence>
<comment type="subcellular location">
    <subcellularLocation>
        <location evidence="13">Cytoplasm</location>
    </subcellularLocation>
</comment>
<evidence type="ECO:0000256" key="1">
    <source>
        <dbReference type="ARBA" id="ARBA00001933"/>
    </source>
</evidence>
<dbReference type="InterPro" id="IPR015424">
    <property type="entry name" value="PyrdxlP-dep_Trfase"/>
</dbReference>
<dbReference type="NCBIfam" id="TIGR02006">
    <property type="entry name" value="IscS"/>
    <property type="match status" value="1"/>
</dbReference>
<dbReference type="Pfam" id="PF00266">
    <property type="entry name" value="Aminotran_5"/>
    <property type="match status" value="1"/>
</dbReference>
<dbReference type="Proteomes" id="UP000286908">
    <property type="component" value="Unassembled WGS sequence"/>
</dbReference>
<keyword evidence="8 13" id="KW-0663">Pyridoxal phosphate</keyword>
<dbReference type="Gene3D" id="3.90.1150.10">
    <property type="entry name" value="Aspartate Aminotransferase, domain 1"/>
    <property type="match status" value="1"/>
</dbReference>
<evidence type="ECO:0000313" key="16">
    <source>
        <dbReference type="EMBL" id="RUT65509.1"/>
    </source>
</evidence>
<dbReference type="PANTHER" id="PTHR11601:SF34">
    <property type="entry name" value="CYSTEINE DESULFURASE"/>
    <property type="match status" value="1"/>
</dbReference>
<dbReference type="SUPFAM" id="SSF53383">
    <property type="entry name" value="PLP-dependent transferases"/>
    <property type="match status" value="1"/>
</dbReference>
<dbReference type="InterPro" id="IPR000192">
    <property type="entry name" value="Aminotrans_V_dom"/>
</dbReference>
<dbReference type="GO" id="GO:1990221">
    <property type="term" value="C:L-cysteine desulfurase complex"/>
    <property type="evidence" value="ECO:0007669"/>
    <property type="project" value="UniProtKB-ARBA"/>
</dbReference>
<feature type="binding site" evidence="13">
    <location>
        <begin position="75"/>
        <end position="76"/>
    </location>
    <ligand>
        <name>pyridoxal 5'-phosphate</name>
        <dbReference type="ChEBI" id="CHEBI:597326"/>
    </ligand>
</feature>
<dbReference type="PIRSF" id="PIRSF005572">
    <property type="entry name" value="NifS"/>
    <property type="match status" value="1"/>
</dbReference>
<evidence type="ECO:0000259" key="15">
    <source>
        <dbReference type="Pfam" id="PF00266"/>
    </source>
</evidence>
<evidence type="ECO:0000256" key="5">
    <source>
        <dbReference type="ARBA" id="ARBA00022679"/>
    </source>
</evidence>
<feature type="active site" description="Cysteine persulfide intermediate" evidence="13">
    <location>
        <position position="328"/>
    </location>
</feature>
<dbReference type="GO" id="GO:0046872">
    <property type="term" value="F:metal ion binding"/>
    <property type="evidence" value="ECO:0007669"/>
    <property type="project" value="UniProtKB-KW"/>
</dbReference>
<gene>
    <name evidence="13" type="primary">iscS</name>
    <name evidence="16" type="ORF">CKG00_03150</name>
</gene>
<keyword evidence="7 13" id="KW-0479">Metal-binding</keyword>
<dbReference type="AlphaFoldDB" id="A0A433ZTT3"/>
<dbReference type="HAMAP" id="MF_00331">
    <property type="entry name" value="Cys_desulf_IscS"/>
    <property type="match status" value="1"/>
</dbReference>
<evidence type="ECO:0000256" key="9">
    <source>
        <dbReference type="ARBA" id="ARBA00023004"/>
    </source>
</evidence>
<dbReference type="EC" id="2.8.1.7" evidence="4 13"/>
<comment type="function">
    <text evidence="13">Master enzyme that delivers sulfur to a number of partners involved in Fe-S cluster assembly, tRNA modification or cofactor biosynthesis. Catalyzes the removal of elemental sulfur atoms from cysteine to produce alanine. Functions as a sulfur delivery protein for Fe-S cluster synthesis onto IscU, an Fe-S scaffold assembly protein, as well as other S acceptor proteins.</text>
</comment>
<evidence type="ECO:0000256" key="6">
    <source>
        <dbReference type="ARBA" id="ARBA00022714"/>
    </source>
</evidence>
<dbReference type="NCBIfam" id="NF010611">
    <property type="entry name" value="PRK14012.1"/>
    <property type="match status" value="1"/>
</dbReference>
<reference evidence="16 17" key="1">
    <citation type="submission" date="2017-08" db="EMBL/GenBank/DDBJ databases">
        <title>Draft genome sequence of pheromone producing symbiont Morganella morganii, of the female New Zealand grass grub Costelytra giveni.</title>
        <authorList>
            <person name="Laugraud A."/>
            <person name="Young S.D."/>
            <person name="Hurst M.H."/>
        </authorList>
    </citation>
    <scope>NUCLEOTIDE SEQUENCE [LARGE SCALE GENOMIC DNA]</scope>
    <source>
        <strain evidence="16 17">MMsCG</strain>
    </source>
</reference>
<evidence type="ECO:0000256" key="8">
    <source>
        <dbReference type="ARBA" id="ARBA00022898"/>
    </source>
</evidence>
<dbReference type="OrthoDB" id="9808002at2"/>
<accession>A0A433ZTT3</accession>
<keyword evidence="9 13" id="KW-0408">Iron</keyword>
<dbReference type="NCBIfam" id="NF002806">
    <property type="entry name" value="PRK02948.1"/>
    <property type="match status" value="1"/>
</dbReference>
<comment type="subunit">
    <text evidence="13">Homodimer. Forms a heterotetramer with IscU, interacts with other sulfur acceptors.</text>
</comment>
<dbReference type="GO" id="GO:0044571">
    <property type="term" value="P:[2Fe-2S] cluster assembly"/>
    <property type="evidence" value="ECO:0007669"/>
    <property type="project" value="UniProtKB-UniRule"/>
</dbReference>
<feature type="binding site" evidence="13">
    <location>
        <position position="183"/>
    </location>
    <ligand>
        <name>pyridoxal 5'-phosphate</name>
        <dbReference type="ChEBI" id="CHEBI:597326"/>
    </ligand>
</feature>
<evidence type="ECO:0000256" key="13">
    <source>
        <dbReference type="HAMAP-Rule" id="MF_00331"/>
    </source>
</evidence>
<dbReference type="InterPro" id="IPR020578">
    <property type="entry name" value="Aminotrans_V_PyrdxlP_BS"/>
</dbReference>
<comment type="cofactor">
    <cofactor evidence="1 13 14">
        <name>pyridoxal 5'-phosphate</name>
        <dbReference type="ChEBI" id="CHEBI:597326"/>
    </cofactor>
</comment>
<protein>
    <recommendedName>
        <fullName evidence="12 13">Cysteine desulfurase IscS</fullName>
        <ecNumber evidence="4 13">2.8.1.7</ecNumber>
    </recommendedName>
</protein>
<keyword evidence="5 13" id="KW-0808">Transferase</keyword>
<evidence type="ECO:0000256" key="3">
    <source>
        <dbReference type="ARBA" id="ARBA00006490"/>
    </source>
</evidence>
<evidence type="ECO:0000256" key="4">
    <source>
        <dbReference type="ARBA" id="ARBA00012239"/>
    </source>
</evidence>
<feature type="modified residue" description="N6-(pyridoxal phosphate)lysine" evidence="13">
    <location>
        <position position="206"/>
    </location>
</feature>
<evidence type="ECO:0000313" key="17">
    <source>
        <dbReference type="Proteomes" id="UP000286908"/>
    </source>
</evidence>
<evidence type="ECO:0000256" key="14">
    <source>
        <dbReference type="RuleBase" id="RU004504"/>
    </source>
</evidence>
<feature type="binding site" evidence="13">
    <location>
        <position position="155"/>
    </location>
    <ligand>
        <name>pyridoxal 5'-phosphate</name>
        <dbReference type="ChEBI" id="CHEBI:597326"/>
    </ligand>
</feature>
<dbReference type="InterPro" id="IPR010240">
    <property type="entry name" value="Cys_deSase_IscS"/>
</dbReference>
<feature type="domain" description="Aminotransferase class V" evidence="15">
    <location>
        <begin position="5"/>
        <end position="368"/>
    </location>
</feature>
<evidence type="ECO:0000256" key="12">
    <source>
        <dbReference type="ARBA" id="ARBA00072125"/>
    </source>
</evidence>
<dbReference type="Gene3D" id="3.40.640.10">
    <property type="entry name" value="Type I PLP-dependent aspartate aminotransferase-like (Major domain)"/>
    <property type="match status" value="1"/>
</dbReference>
<feature type="binding site" evidence="13">
    <location>
        <begin position="203"/>
        <end position="205"/>
    </location>
    <ligand>
        <name>pyridoxal 5'-phosphate</name>
        <dbReference type="ChEBI" id="CHEBI:597326"/>
    </ligand>
</feature>
<comment type="similarity">
    <text evidence="3 13">Belongs to the class-V pyridoxal-phosphate-dependent aminotransferase family. NifS/IscS subfamily.</text>
</comment>
<organism evidence="16 17">
    <name type="scientific">Morganella morganii</name>
    <name type="common">Proteus morganii</name>
    <dbReference type="NCBI Taxonomy" id="582"/>
    <lineage>
        <taxon>Bacteria</taxon>
        <taxon>Pseudomonadati</taxon>
        <taxon>Pseudomonadota</taxon>
        <taxon>Gammaproteobacteria</taxon>
        <taxon>Enterobacterales</taxon>
        <taxon>Morganellaceae</taxon>
        <taxon>Morganella</taxon>
    </lineage>
</organism>
<comment type="catalytic activity">
    <reaction evidence="11 13">
        <text>(sulfur carrier)-H + L-cysteine = (sulfur carrier)-SH + L-alanine</text>
        <dbReference type="Rhea" id="RHEA:43892"/>
        <dbReference type="Rhea" id="RHEA-COMP:14737"/>
        <dbReference type="Rhea" id="RHEA-COMP:14739"/>
        <dbReference type="ChEBI" id="CHEBI:29917"/>
        <dbReference type="ChEBI" id="CHEBI:35235"/>
        <dbReference type="ChEBI" id="CHEBI:57972"/>
        <dbReference type="ChEBI" id="CHEBI:64428"/>
        <dbReference type="EC" id="2.8.1.7"/>
    </reaction>
</comment>
<dbReference type="EMBL" id="NRQY01000001">
    <property type="protein sequence ID" value="RUT65509.1"/>
    <property type="molecule type" value="Genomic_DNA"/>
</dbReference>
<dbReference type="GO" id="GO:0030170">
    <property type="term" value="F:pyridoxal phosphate binding"/>
    <property type="evidence" value="ECO:0007669"/>
    <property type="project" value="UniProtKB-UniRule"/>
</dbReference>
<dbReference type="FunFam" id="3.90.1150.10:FF:000002">
    <property type="entry name" value="Cysteine desulfurase IscS"/>
    <property type="match status" value="1"/>
</dbReference>
<comment type="pathway">
    <text evidence="2 13">Cofactor biosynthesis; iron-sulfur cluster biosynthesis.</text>
</comment>